<evidence type="ECO:0000259" key="8">
    <source>
        <dbReference type="Pfam" id="PF01145"/>
    </source>
</evidence>
<dbReference type="PANTHER" id="PTHR13806">
    <property type="entry name" value="FLOTILLIN-RELATED"/>
    <property type="match status" value="1"/>
</dbReference>
<accession>A6DPA5</accession>
<dbReference type="InterPro" id="IPR036013">
    <property type="entry name" value="Band_7/SPFH_dom_sf"/>
</dbReference>
<comment type="subcellular location">
    <subcellularLocation>
        <location evidence="2">Cell membrane</location>
    </subcellularLocation>
    <subcellularLocation>
        <location evidence="1">Membrane</location>
        <topology evidence="1">Single-pass membrane protein</topology>
    </subcellularLocation>
</comment>
<keyword evidence="10" id="KW-1185">Reference proteome</keyword>
<feature type="coiled-coil region" evidence="6">
    <location>
        <begin position="223"/>
        <end position="301"/>
    </location>
</feature>
<dbReference type="InterPro" id="IPR001107">
    <property type="entry name" value="Band_7"/>
</dbReference>
<feature type="domain" description="Band 7" evidence="8">
    <location>
        <begin position="39"/>
        <end position="182"/>
    </location>
</feature>
<dbReference type="EMBL" id="ABCK01000015">
    <property type="protein sequence ID" value="EDM26637.1"/>
    <property type="molecule type" value="Genomic_DNA"/>
</dbReference>
<evidence type="ECO:0000256" key="7">
    <source>
        <dbReference type="SAM" id="Phobius"/>
    </source>
</evidence>
<evidence type="ECO:0000256" key="6">
    <source>
        <dbReference type="SAM" id="Coils"/>
    </source>
</evidence>
<dbReference type="Pfam" id="PF01145">
    <property type="entry name" value="Band_7"/>
    <property type="match status" value="1"/>
</dbReference>
<dbReference type="PANTHER" id="PTHR13806:SF31">
    <property type="entry name" value="FLOTILLIN-LIKE PROTEIN 1-RELATED"/>
    <property type="match status" value="1"/>
</dbReference>
<comment type="caution">
    <text evidence="9">The sequence shown here is derived from an EMBL/GenBank/DDBJ whole genome shotgun (WGS) entry which is preliminary data.</text>
</comment>
<dbReference type="STRING" id="313628.LNTAR_02477"/>
<keyword evidence="7" id="KW-0812">Transmembrane</keyword>
<keyword evidence="7" id="KW-1133">Transmembrane helix</keyword>
<evidence type="ECO:0000256" key="5">
    <source>
        <dbReference type="ARBA" id="ARBA00023136"/>
    </source>
</evidence>
<evidence type="ECO:0000313" key="9">
    <source>
        <dbReference type="EMBL" id="EDM26637.1"/>
    </source>
</evidence>
<comment type="similarity">
    <text evidence="3">Belongs to the band 7/mec-2 family. Flotillin subfamily.</text>
</comment>
<protein>
    <recommendedName>
        <fullName evidence="8">Band 7 domain-containing protein</fullName>
    </recommendedName>
</protein>
<sequence>METEIITAIEFTQMLYIGIAGIIVIGFGAVMMAASWYKKVPQGKAIIRTGAGNTQVSFKGIMVYPVFHRLELMDIAVKRIEINRRGRDGLICQDNMRADITVAFFVRVNATEHDVLSVASMIGVERASDQAAMVELFDAKFSEALKTAGKEFDFEDLYTKRDELKQKIIDIIGRDLNGYNLEDAAIDYLEQTPKEMLSSDNILDVVGLEKIATITREKKVNINEQEREEEKAITRQNVDAREKILDMEKELAEAEEKQKLEIANIEARTKAEADVVAQEELKRSEQARIRTEEEVKVAEENKDRQIIVAEKNKERTEAVEQERVIRDRDLEATERERVVTLADIAKEKAVEVEKKNIQEVIRERVTVERSVVEEEEKIKDTKEFAEAERHKGVEITKAEEEGKSTMIREEQLATAHKRAAELKAEEELIVEVKAAEARKKAAELWAEQEVIEAEARFEASTKDAEAKKKLAEGVTAEEAASGFAEANVKTAMADAIEKEGTAEAKVIGLKGQEEAKATGAMYTVEAEGTHAKAEAMKALDGVGKEHEEFKLRLNKEKEVELAEIKIQAEIADAQASVLKSGLENSKIEIVGGESMFFDSMLKSITTARQADQLIGKSEVLTDVKETFFNDDKSFKESLAEFVDKFGVSSEDLKNLSAAALLTKLSGQASGGDKSLIDSLMSKVEALGLGGQKAEKFLK</sequence>
<dbReference type="AlphaFoldDB" id="A6DPA5"/>
<dbReference type="InterPro" id="IPR027705">
    <property type="entry name" value="Flotillin_fam"/>
</dbReference>
<evidence type="ECO:0000256" key="4">
    <source>
        <dbReference type="ARBA" id="ARBA00022475"/>
    </source>
</evidence>
<name>A6DPA5_9BACT</name>
<evidence type="ECO:0000256" key="1">
    <source>
        <dbReference type="ARBA" id="ARBA00004167"/>
    </source>
</evidence>
<keyword evidence="4" id="KW-1003">Cell membrane</keyword>
<reference evidence="9 10" key="1">
    <citation type="journal article" date="2010" name="J. Bacteriol.">
        <title>Genome sequence of Lentisphaera araneosa HTCC2155T, the type species of the order Lentisphaerales in the phylum Lentisphaerae.</title>
        <authorList>
            <person name="Thrash J.C."/>
            <person name="Cho J.C."/>
            <person name="Vergin K.L."/>
            <person name="Morris R.M."/>
            <person name="Giovannoni S.J."/>
        </authorList>
    </citation>
    <scope>NUCLEOTIDE SEQUENCE [LARGE SCALE GENOMIC DNA]</scope>
    <source>
        <strain evidence="9 10">HTCC2155</strain>
    </source>
</reference>
<dbReference type="eggNOG" id="COG2268">
    <property type="taxonomic scope" value="Bacteria"/>
</dbReference>
<keyword evidence="6" id="KW-0175">Coiled coil</keyword>
<keyword evidence="5 7" id="KW-0472">Membrane</keyword>
<dbReference type="SUPFAM" id="SSF117892">
    <property type="entry name" value="Band 7/SPFH domain"/>
    <property type="match status" value="1"/>
</dbReference>
<evidence type="ECO:0000313" key="10">
    <source>
        <dbReference type="Proteomes" id="UP000004947"/>
    </source>
</evidence>
<proteinExistence type="inferred from homology"/>
<evidence type="ECO:0000256" key="3">
    <source>
        <dbReference type="ARBA" id="ARBA00007161"/>
    </source>
</evidence>
<dbReference type="Proteomes" id="UP000004947">
    <property type="component" value="Unassembled WGS sequence"/>
</dbReference>
<dbReference type="RefSeq" id="WP_007279688.1">
    <property type="nucleotide sequence ID" value="NZ_ABCK01000015.1"/>
</dbReference>
<dbReference type="GO" id="GO:0005886">
    <property type="term" value="C:plasma membrane"/>
    <property type="evidence" value="ECO:0007669"/>
    <property type="project" value="UniProtKB-SubCell"/>
</dbReference>
<organism evidence="9 10">
    <name type="scientific">Lentisphaera araneosa HTCC2155</name>
    <dbReference type="NCBI Taxonomy" id="313628"/>
    <lineage>
        <taxon>Bacteria</taxon>
        <taxon>Pseudomonadati</taxon>
        <taxon>Lentisphaerota</taxon>
        <taxon>Lentisphaeria</taxon>
        <taxon>Lentisphaerales</taxon>
        <taxon>Lentisphaeraceae</taxon>
        <taxon>Lentisphaera</taxon>
    </lineage>
</organism>
<gene>
    <name evidence="9" type="ORF">LNTAR_02477</name>
</gene>
<evidence type="ECO:0000256" key="2">
    <source>
        <dbReference type="ARBA" id="ARBA00004236"/>
    </source>
</evidence>
<feature type="transmembrane region" description="Helical" evidence="7">
    <location>
        <begin position="15"/>
        <end position="37"/>
    </location>
</feature>